<feature type="region of interest" description="Disordered" evidence="2">
    <location>
        <begin position="1"/>
        <end position="148"/>
    </location>
</feature>
<evidence type="ECO:0000313" key="5">
    <source>
        <dbReference type="Proteomes" id="UP000317691"/>
    </source>
</evidence>
<gene>
    <name evidence="4" type="ORF">E6K79_09815</name>
</gene>
<evidence type="ECO:0000256" key="1">
    <source>
        <dbReference type="ARBA" id="ARBA00022729"/>
    </source>
</evidence>
<organism evidence="4 5">
    <name type="scientific">Eiseniibacteriota bacterium</name>
    <dbReference type="NCBI Taxonomy" id="2212470"/>
    <lineage>
        <taxon>Bacteria</taxon>
        <taxon>Candidatus Eiseniibacteriota</taxon>
    </lineage>
</organism>
<keyword evidence="1" id="KW-0732">Signal</keyword>
<dbReference type="EMBL" id="VBOZ01000030">
    <property type="protein sequence ID" value="TMQ63531.1"/>
    <property type="molecule type" value="Genomic_DNA"/>
</dbReference>
<reference evidence="4 5" key="1">
    <citation type="journal article" date="2019" name="Nat. Microbiol.">
        <title>Mediterranean grassland soil C-N compound turnover is dependent on rainfall and depth, and is mediated by genomically divergent microorganisms.</title>
        <authorList>
            <person name="Diamond S."/>
            <person name="Andeer P.F."/>
            <person name="Li Z."/>
            <person name="Crits-Christoph A."/>
            <person name="Burstein D."/>
            <person name="Anantharaman K."/>
            <person name="Lane K.R."/>
            <person name="Thomas B.C."/>
            <person name="Pan C."/>
            <person name="Northen T.R."/>
            <person name="Banfield J.F."/>
        </authorList>
    </citation>
    <scope>NUCLEOTIDE SEQUENCE [LARGE SCALE GENOMIC DNA]</scope>
    <source>
        <strain evidence="4">WS_9</strain>
    </source>
</reference>
<feature type="domain" description="SbsA Ig-like" evidence="3">
    <location>
        <begin position="182"/>
        <end position="281"/>
    </location>
</feature>
<evidence type="ECO:0000313" key="4">
    <source>
        <dbReference type="EMBL" id="TMQ63531.1"/>
    </source>
</evidence>
<proteinExistence type="predicted"/>
<protein>
    <recommendedName>
        <fullName evidence="3">SbsA Ig-like domain-containing protein</fullName>
    </recommendedName>
</protein>
<dbReference type="AlphaFoldDB" id="A0A538TIS8"/>
<evidence type="ECO:0000259" key="3">
    <source>
        <dbReference type="Pfam" id="PF13205"/>
    </source>
</evidence>
<sequence>MPRRLRSRPEPDRAGGIGGAGEDRDPPIAGRCSGGGRRPLHGRLGEHGPGGGARTASPDLPSLPDQRRAAPPREAGRGRAPLPPGPPGRGDHGRRYGGAAIGGIRSGREPAPPPEGDSLPVARQVSRSSENEDNEGEEEADGREGTPAPVRGRILLAAAAILIGGGLGGCARSIFPPGGPIDVIAPRVIAAAPPDSAVRLPVDSPVEITFSETMDRTTVRDGFRIYPPVGRQTFDWSGRRVRVVWDRPLSERTTYIVLLSGTIRDARSVPMRNAVTLHFSTGDSLDRGRISGVLRAKTLRRAGVPILAFPDSLGPRPDTMEVVPTYATETDTGGVYSLGGLPANRGFTVHAFYDRNSNGSIDPETDLIVSYPSPIRLTPERMEADSINIVAVDPKAPAILSGKIVTPDSTARFRIEAVETTDSTLFRRVERVGPGAYAVRVPAGTYRLSATRLPAAEDEKPGPTFRRDEPVEAKPEEEYGPFEFDFSSVPARERAAPPPE</sequence>
<feature type="region of interest" description="Disordered" evidence="2">
    <location>
        <begin position="451"/>
        <end position="500"/>
    </location>
</feature>
<comment type="caution">
    <text evidence="4">The sequence shown here is derived from an EMBL/GenBank/DDBJ whole genome shotgun (WGS) entry which is preliminary data.</text>
</comment>
<dbReference type="Pfam" id="PF13205">
    <property type="entry name" value="Big_5"/>
    <property type="match status" value="1"/>
</dbReference>
<name>A0A538TIS8_UNCEI</name>
<feature type="compositionally biased region" description="Acidic residues" evidence="2">
    <location>
        <begin position="131"/>
        <end position="141"/>
    </location>
</feature>
<evidence type="ECO:0000256" key="2">
    <source>
        <dbReference type="SAM" id="MobiDB-lite"/>
    </source>
</evidence>
<dbReference type="Proteomes" id="UP000317691">
    <property type="component" value="Unassembled WGS sequence"/>
</dbReference>
<feature type="compositionally biased region" description="Basic and acidic residues" evidence="2">
    <location>
        <begin position="455"/>
        <end position="477"/>
    </location>
</feature>
<feature type="compositionally biased region" description="Basic and acidic residues" evidence="2">
    <location>
        <begin position="491"/>
        <end position="500"/>
    </location>
</feature>
<dbReference type="InterPro" id="IPR032812">
    <property type="entry name" value="SbsA_Ig"/>
</dbReference>
<accession>A0A538TIS8</accession>